<reference evidence="1" key="1">
    <citation type="submission" date="2016-11" db="UniProtKB">
        <authorList>
            <consortium name="WormBaseParasite"/>
        </authorList>
    </citation>
    <scope>IDENTIFICATION</scope>
    <source>
        <strain evidence="1">pt0022</strain>
    </source>
</reference>
<evidence type="ECO:0000313" key="1">
    <source>
        <dbReference type="WBParaSite" id="maker-PairedContig_1943-snap-gene-0.21-mRNA-1"/>
    </source>
</evidence>
<organism evidence="1">
    <name type="scientific">Wuchereria bancrofti</name>
    <dbReference type="NCBI Taxonomy" id="6293"/>
    <lineage>
        <taxon>Eukaryota</taxon>
        <taxon>Metazoa</taxon>
        <taxon>Ecdysozoa</taxon>
        <taxon>Nematoda</taxon>
        <taxon>Chromadorea</taxon>
        <taxon>Rhabditida</taxon>
        <taxon>Spirurina</taxon>
        <taxon>Spiruromorpha</taxon>
        <taxon>Filarioidea</taxon>
        <taxon>Onchocercidae</taxon>
        <taxon>Wuchereria</taxon>
    </lineage>
</organism>
<name>A0A1I8EHG1_WUCBA</name>
<accession>A0A1I8EHG1</accession>
<dbReference type="AlphaFoldDB" id="A0A1I8EHG1"/>
<protein>
    <submittedName>
        <fullName evidence="1">Uncharacterized protein</fullName>
    </submittedName>
</protein>
<proteinExistence type="predicted"/>
<dbReference type="WBParaSite" id="maker-PairedContig_1943-snap-gene-0.21-mRNA-1">
    <property type="protein sequence ID" value="maker-PairedContig_1943-snap-gene-0.21-mRNA-1"/>
    <property type="gene ID" value="maker-PairedContig_1943-snap-gene-0.21"/>
</dbReference>
<sequence>MICKEQEPYRLASLGRSYKSLDIMPVNQDELSPGTSRYFFCFFTRCMLRCVAVALRVVELSVRLGWLCHSLGFTKRLKE</sequence>